<sequence>MGYRMWRRGGSLLPVTGKKGFFDLAYGKSEAQKLDIWLPDTEGPFPVIISIHGGGFVACDKRQKEMLEPMLYGLDKGFAVCALNYRLANEARFPEPVKDIKQAIRFLKANAANYNLLPDKMIVWGGSAGGYMTLMACLFTNDIYYDNEMDPNLRTPADIAGGVAWYPLTDIAACDDELEINSLINQFLTNGTPDSSEEYEPAMPVSLDSQFPFHNCEGWLSMFLGCPADSGSELVKKASPIYAIHEHMPPVLIQHGSGDEILPMQQSVRFAIKANTCCKDKRAQVEILPGAIHSSVRFETEENLERVFSFIHSVLCDGVCTS</sequence>
<evidence type="ECO:0000259" key="2">
    <source>
        <dbReference type="Pfam" id="PF20434"/>
    </source>
</evidence>
<dbReference type="InterPro" id="IPR050300">
    <property type="entry name" value="GDXG_lipolytic_enzyme"/>
</dbReference>
<dbReference type="EMBL" id="QSBM01000019">
    <property type="protein sequence ID" value="RGX25481.1"/>
    <property type="molecule type" value="Genomic_DNA"/>
</dbReference>
<dbReference type="OrthoDB" id="24847at2"/>
<comment type="caution">
    <text evidence="3">The sequence shown here is derived from an EMBL/GenBank/DDBJ whole genome shotgun (WGS) entry which is preliminary data.</text>
</comment>
<evidence type="ECO:0000313" key="4">
    <source>
        <dbReference type="Proteomes" id="UP000283880"/>
    </source>
</evidence>
<dbReference type="SUPFAM" id="SSF53474">
    <property type="entry name" value="alpha/beta-Hydrolases"/>
    <property type="match status" value="1"/>
</dbReference>
<dbReference type="GO" id="GO:0016787">
    <property type="term" value="F:hydrolase activity"/>
    <property type="evidence" value="ECO:0007669"/>
    <property type="project" value="UniProtKB-KW"/>
</dbReference>
<dbReference type="Pfam" id="PF20434">
    <property type="entry name" value="BD-FAE"/>
    <property type="match status" value="2"/>
</dbReference>
<dbReference type="AlphaFoldDB" id="A0A413FA84"/>
<dbReference type="InterPro" id="IPR049492">
    <property type="entry name" value="BD-FAE-like_dom"/>
</dbReference>
<proteinExistence type="predicted"/>
<dbReference type="PANTHER" id="PTHR48081">
    <property type="entry name" value="AB HYDROLASE SUPERFAMILY PROTEIN C4A8.06C"/>
    <property type="match status" value="1"/>
</dbReference>
<evidence type="ECO:0000256" key="1">
    <source>
        <dbReference type="ARBA" id="ARBA00022801"/>
    </source>
</evidence>
<keyword evidence="1 3" id="KW-0378">Hydrolase</keyword>
<protein>
    <submittedName>
        <fullName evidence="3">Alpha/beta hydrolase</fullName>
    </submittedName>
</protein>
<feature type="domain" description="BD-FAE-like" evidence="2">
    <location>
        <begin position="34"/>
        <end position="206"/>
    </location>
</feature>
<dbReference type="Proteomes" id="UP000283880">
    <property type="component" value="Unassembled WGS sequence"/>
</dbReference>
<reference evidence="3 4" key="1">
    <citation type="submission" date="2018-08" db="EMBL/GenBank/DDBJ databases">
        <title>A genome reference for cultivated species of the human gut microbiota.</title>
        <authorList>
            <person name="Zou Y."/>
            <person name="Xue W."/>
            <person name="Luo G."/>
        </authorList>
    </citation>
    <scope>NUCLEOTIDE SEQUENCE [LARGE SCALE GENOMIC DNA]</scope>
    <source>
        <strain evidence="3 4">AF04-15</strain>
    </source>
</reference>
<gene>
    <name evidence="3" type="ORF">DWV29_21540</name>
</gene>
<dbReference type="RefSeq" id="WP_007715794.1">
    <property type="nucleotide sequence ID" value="NZ_JAWRJJ010000219.1"/>
</dbReference>
<feature type="domain" description="BD-FAE-like" evidence="2">
    <location>
        <begin position="221"/>
        <end position="271"/>
    </location>
</feature>
<dbReference type="Gene3D" id="3.40.50.1820">
    <property type="entry name" value="alpha/beta hydrolase"/>
    <property type="match status" value="1"/>
</dbReference>
<dbReference type="InterPro" id="IPR029058">
    <property type="entry name" value="AB_hydrolase_fold"/>
</dbReference>
<accession>A0A413FA84</accession>
<name>A0A413FA84_9FIRM</name>
<evidence type="ECO:0000313" key="3">
    <source>
        <dbReference type="EMBL" id="RGX25481.1"/>
    </source>
</evidence>
<organism evidence="3 4">
    <name type="scientific">Enterocloster asparagiformis</name>
    <dbReference type="NCBI Taxonomy" id="333367"/>
    <lineage>
        <taxon>Bacteria</taxon>
        <taxon>Bacillati</taxon>
        <taxon>Bacillota</taxon>
        <taxon>Clostridia</taxon>
        <taxon>Lachnospirales</taxon>
        <taxon>Lachnospiraceae</taxon>
        <taxon>Enterocloster</taxon>
    </lineage>
</organism>